<comment type="caution">
    <text evidence="2">The sequence shown here is derived from an EMBL/GenBank/DDBJ whole genome shotgun (WGS) entry which is preliminary data.</text>
</comment>
<keyword evidence="1" id="KW-0175">Coiled coil</keyword>
<proteinExistence type="predicted"/>
<feature type="coiled-coil region" evidence="1">
    <location>
        <begin position="54"/>
        <end position="112"/>
    </location>
</feature>
<organism evidence="2 3">
    <name type="scientific">Blattamonas nauphoetae</name>
    <dbReference type="NCBI Taxonomy" id="2049346"/>
    <lineage>
        <taxon>Eukaryota</taxon>
        <taxon>Metamonada</taxon>
        <taxon>Preaxostyla</taxon>
        <taxon>Oxymonadida</taxon>
        <taxon>Blattamonas</taxon>
    </lineage>
</organism>
<gene>
    <name evidence="2" type="ORF">BLNAU_8604</name>
</gene>
<evidence type="ECO:0000313" key="2">
    <source>
        <dbReference type="EMBL" id="KAK2956382.1"/>
    </source>
</evidence>
<protein>
    <submittedName>
        <fullName evidence="2">Uncharacterized protein</fullName>
    </submittedName>
</protein>
<evidence type="ECO:0000256" key="1">
    <source>
        <dbReference type="SAM" id="Coils"/>
    </source>
</evidence>
<accession>A0ABQ9XY06</accession>
<keyword evidence="3" id="KW-1185">Reference proteome</keyword>
<name>A0ABQ9XY06_9EUKA</name>
<reference evidence="2 3" key="1">
    <citation type="journal article" date="2022" name="bioRxiv">
        <title>Genomics of Preaxostyla Flagellates Illuminates Evolutionary Transitions and the Path Towards Mitochondrial Loss.</title>
        <authorList>
            <person name="Novak L.V.F."/>
            <person name="Treitli S.C."/>
            <person name="Pyrih J."/>
            <person name="Halakuc P."/>
            <person name="Pipaliya S.V."/>
            <person name="Vacek V."/>
            <person name="Brzon O."/>
            <person name="Soukal P."/>
            <person name="Eme L."/>
            <person name="Dacks J.B."/>
            <person name="Karnkowska A."/>
            <person name="Elias M."/>
            <person name="Hampl V."/>
        </authorList>
    </citation>
    <scope>NUCLEOTIDE SEQUENCE [LARGE SCALE GENOMIC DNA]</scope>
    <source>
        <strain evidence="2">NAU3</strain>
        <tissue evidence="2">Gut</tissue>
    </source>
</reference>
<dbReference type="Proteomes" id="UP001281761">
    <property type="component" value="Unassembled WGS sequence"/>
</dbReference>
<dbReference type="EMBL" id="JARBJD010000056">
    <property type="protein sequence ID" value="KAK2956382.1"/>
    <property type="molecule type" value="Genomic_DNA"/>
</dbReference>
<sequence length="147" mass="16795">MHCSRIELDKSYSKTALLALLFLVAVLLAAKFLDLGVLGARVPPAGFLVSVDSVESAESLVAEATAQQKMIKERQEMIDEQQEMDKKLQDMINEQQKMIDEQQKMIVEQQKMFVERQEMIDDRLERPPCLPDYFPAWLALVAPVLQE</sequence>
<evidence type="ECO:0000313" key="3">
    <source>
        <dbReference type="Proteomes" id="UP001281761"/>
    </source>
</evidence>